<keyword evidence="2" id="KW-1185">Reference proteome</keyword>
<dbReference type="EMBL" id="CM056815">
    <property type="protein sequence ID" value="KAJ8631022.1"/>
    <property type="molecule type" value="Genomic_DNA"/>
</dbReference>
<name>A0ACC2LD42_PERAE</name>
<gene>
    <name evidence="1" type="ORF">MRB53_024345</name>
</gene>
<organism evidence="1 2">
    <name type="scientific">Persea americana</name>
    <name type="common">Avocado</name>
    <dbReference type="NCBI Taxonomy" id="3435"/>
    <lineage>
        <taxon>Eukaryota</taxon>
        <taxon>Viridiplantae</taxon>
        <taxon>Streptophyta</taxon>
        <taxon>Embryophyta</taxon>
        <taxon>Tracheophyta</taxon>
        <taxon>Spermatophyta</taxon>
        <taxon>Magnoliopsida</taxon>
        <taxon>Magnoliidae</taxon>
        <taxon>Laurales</taxon>
        <taxon>Lauraceae</taxon>
        <taxon>Persea</taxon>
    </lineage>
</organism>
<proteinExistence type="predicted"/>
<sequence>MADVRDSNIEDANVFDTGSLRAQLPPRNSNSSRRGLSRYFSGKSQSYTCLADVKSLEDLKKPEIPEAKRKKYSSREVSCLPPSSCRRAFSSNNCAPCIGA</sequence>
<reference evidence="1 2" key="1">
    <citation type="journal article" date="2022" name="Hortic Res">
        <title>A haplotype resolved chromosomal level avocado genome allows analysis of novel avocado genes.</title>
        <authorList>
            <person name="Nath O."/>
            <person name="Fletcher S.J."/>
            <person name="Hayward A."/>
            <person name="Shaw L.M."/>
            <person name="Masouleh A.K."/>
            <person name="Furtado A."/>
            <person name="Henry R.J."/>
            <person name="Mitter N."/>
        </authorList>
    </citation>
    <scope>NUCLEOTIDE SEQUENCE [LARGE SCALE GENOMIC DNA]</scope>
    <source>
        <strain evidence="2">cv. Hass</strain>
    </source>
</reference>
<dbReference type="Proteomes" id="UP001234297">
    <property type="component" value="Chromosome 7"/>
</dbReference>
<comment type="caution">
    <text evidence="1">The sequence shown here is derived from an EMBL/GenBank/DDBJ whole genome shotgun (WGS) entry which is preliminary data.</text>
</comment>
<evidence type="ECO:0000313" key="2">
    <source>
        <dbReference type="Proteomes" id="UP001234297"/>
    </source>
</evidence>
<accession>A0ACC2LD42</accession>
<protein>
    <submittedName>
        <fullName evidence="1">Uncharacterized protein</fullName>
    </submittedName>
</protein>
<evidence type="ECO:0000313" key="1">
    <source>
        <dbReference type="EMBL" id="KAJ8631022.1"/>
    </source>
</evidence>